<sequence>MSTISDSQDNANQANPGVAIDDVYAIARHYRFQWEEAQGCYVLLFPEGMIKLNGGAGEVIKRVDGQRRVADIVADVQATFPDVADIEADVIAMLNLAVEKAWLEKRA</sequence>
<dbReference type="InterPro" id="IPR008792">
    <property type="entry name" value="PQQD"/>
</dbReference>
<dbReference type="InterPro" id="IPR041881">
    <property type="entry name" value="PqqD_sf"/>
</dbReference>
<keyword evidence="6" id="KW-1185">Reference proteome</keyword>
<comment type="similarity">
    <text evidence="4">Belongs to the PqqD family.</text>
</comment>
<dbReference type="Gene3D" id="1.10.10.1150">
    <property type="entry name" value="Coenzyme PQQ synthesis protein D (PqqD)"/>
    <property type="match status" value="1"/>
</dbReference>
<dbReference type="EMBL" id="JBIWXY010000001">
    <property type="protein sequence ID" value="MFJ5445421.1"/>
    <property type="molecule type" value="Genomic_DNA"/>
</dbReference>
<evidence type="ECO:0000256" key="1">
    <source>
        <dbReference type="ARBA" id="ARBA00004886"/>
    </source>
</evidence>
<dbReference type="HAMAP" id="MF_00655">
    <property type="entry name" value="PQQ_syn_PqqD"/>
    <property type="match status" value="1"/>
</dbReference>
<dbReference type="NCBIfam" id="NF002535">
    <property type="entry name" value="PRK02079.1"/>
    <property type="match status" value="1"/>
</dbReference>
<keyword evidence="3 4" id="KW-0884">PQQ biosynthesis</keyword>
<evidence type="ECO:0000313" key="6">
    <source>
        <dbReference type="Proteomes" id="UP001617669"/>
    </source>
</evidence>
<dbReference type="Pfam" id="PF05402">
    <property type="entry name" value="PqqD"/>
    <property type="match status" value="1"/>
</dbReference>
<name>A0ABW8GJ61_9PROT</name>
<evidence type="ECO:0000256" key="4">
    <source>
        <dbReference type="HAMAP-Rule" id="MF_00655"/>
    </source>
</evidence>
<dbReference type="RefSeq" id="WP_400879685.1">
    <property type="nucleotide sequence ID" value="NZ_JBIWXY010000001.1"/>
</dbReference>
<reference evidence="5 6" key="1">
    <citation type="submission" date="2024-11" db="EMBL/GenBank/DDBJ databases">
        <authorList>
            <person name="Kaparullina E.N."/>
            <person name="Delegan Y.A."/>
            <person name="Doronina N.V."/>
        </authorList>
    </citation>
    <scope>NUCLEOTIDE SEQUENCE [LARGE SCALE GENOMIC DNA]</scope>
    <source>
        <strain evidence="5 6">7sh_L</strain>
    </source>
</reference>
<dbReference type="NCBIfam" id="TIGR03859">
    <property type="entry name" value="PQQ_PqqD"/>
    <property type="match status" value="1"/>
</dbReference>
<evidence type="ECO:0000256" key="2">
    <source>
        <dbReference type="ARBA" id="ARBA00011741"/>
    </source>
</evidence>
<comment type="pathway">
    <text evidence="1 4">Cofactor biosynthesis; pyrroloquinoline quinone biosynthesis.</text>
</comment>
<proteinExistence type="inferred from homology"/>
<comment type="function">
    <text evidence="4">Functions as a PqqA binding protein and presents PqqA to PqqE, in the pyrroloquinoline quinone (PQQ) biosynthetic pathway.</text>
</comment>
<comment type="caution">
    <text evidence="5">The sequence shown here is derived from an EMBL/GenBank/DDBJ whole genome shotgun (WGS) entry which is preliminary data.</text>
</comment>
<dbReference type="InterPro" id="IPR022479">
    <property type="entry name" value="PqqD_bac"/>
</dbReference>
<dbReference type="Proteomes" id="UP001617669">
    <property type="component" value="Unassembled WGS sequence"/>
</dbReference>
<evidence type="ECO:0000313" key="5">
    <source>
        <dbReference type="EMBL" id="MFJ5445421.1"/>
    </source>
</evidence>
<evidence type="ECO:0000256" key="3">
    <source>
        <dbReference type="ARBA" id="ARBA00022905"/>
    </source>
</evidence>
<accession>A0ABW8GJ61</accession>
<comment type="subunit">
    <text evidence="2 4">Monomer. Interacts with PqqE.</text>
</comment>
<gene>
    <name evidence="4 5" type="primary">pqqD</name>
    <name evidence="5" type="ORF">ACIKP9_04200</name>
</gene>
<protein>
    <recommendedName>
        <fullName evidence="4">PqqA binding protein</fullName>
    </recommendedName>
    <alternativeName>
        <fullName evidence="4">Coenzyme PQQ synthesis protein D</fullName>
    </alternativeName>
    <alternativeName>
        <fullName evidence="4">Pyrroloquinoline quinone biosynthesis protein D</fullName>
    </alternativeName>
</protein>
<organism evidence="5 6">
    <name type="scientific">Methylobacillus methanolivorans</name>
    <dbReference type="NCBI Taxonomy" id="1848927"/>
    <lineage>
        <taxon>Bacteria</taxon>
        <taxon>Pseudomonadati</taxon>
        <taxon>Pseudomonadota</taxon>
        <taxon>Betaproteobacteria</taxon>
        <taxon>Nitrosomonadales</taxon>
        <taxon>Methylophilaceae</taxon>
        <taxon>Methylobacillus</taxon>
    </lineage>
</organism>